<dbReference type="SUPFAM" id="SSF54001">
    <property type="entry name" value="Cysteine proteinases"/>
    <property type="match status" value="1"/>
</dbReference>
<keyword evidence="15" id="KW-1185">Reference proteome</keyword>
<dbReference type="Gene3D" id="3.90.1720.10">
    <property type="entry name" value="endopeptidase domain like (from Nostoc punctiforme)"/>
    <property type="match status" value="1"/>
</dbReference>
<evidence type="ECO:0000313" key="15">
    <source>
        <dbReference type="Proteomes" id="UP000295058"/>
    </source>
</evidence>
<dbReference type="EMBL" id="SODO01000001">
    <property type="protein sequence ID" value="TDW62075.1"/>
    <property type="molecule type" value="Genomic_DNA"/>
</dbReference>
<dbReference type="InterPro" id="IPR000064">
    <property type="entry name" value="NLP_P60_dom"/>
</dbReference>
<evidence type="ECO:0000256" key="3">
    <source>
        <dbReference type="ARBA" id="ARBA00022670"/>
    </source>
</evidence>
<keyword evidence="7" id="KW-0472">Membrane</keyword>
<accession>A0A235CPB2</accession>
<dbReference type="InterPro" id="IPR052062">
    <property type="entry name" value="Murein_DD/LD_carboxypeptidase"/>
</dbReference>
<evidence type="ECO:0000256" key="1">
    <source>
        <dbReference type="ARBA" id="ARBA00004635"/>
    </source>
</evidence>
<evidence type="ECO:0000313" key="13">
    <source>
        <dbReference type="EMBL" id="TDW62075.1"/>
    </source>
</evidence>
<proteinExistence type="inferred from homology"/>
<keyword evidence="3" id="KW-0645">Protease</keyword>
<evidence type="ECO:0000256" key="5">
    <source>
        <dbReference type="ARBA" id="ARBA00022801"/>
    </source>
</evidence>
<comment type="similarity">
    <text evidence="2">Belongs to the peptidase C40 family.</text>
</comment>
<gene>
    <name evidence="12" type="ORF">B6S09_01425</name>
    <name evidence="13" type="ORF">LY04_00126</name>
</gene>
<dbReference type="Proteomes" id="UP000243640">
    <property type="component" value="Unassembled WGS sequence"/>
</dbReference>
<dbReference type="PROSITE" id="PS51257">
    <property type="entry name" value="PROKAR_LIPOPROTEIN"/>
    <property type="match status" value="1"/>
</dbReference>
<evidence type="ECO:0000313" key="12">
    <source>
        <dbReference type="EMBL" id="OYD26269.1"/>
    </source>
</evidence>
<comment type="subcellular location">
    <subcellularLocation>
        <location evidence="1">Membrane</location>
        <topology evidence="1">Lipid-anchor</topology>
    </subcellularLocation>
</comment>
<feature type="domain" description="NlpC/P60" evidence="11">
    <location>
        <begin position="65"/>
        <end position="186"/>
    </location>
</feature>
<dbReference type="GO" id="GO:0006508">
    <property type="term" value="P:proteolysis"/>
    <property type="evidence" value="ECO:0007669"/>
    <property type="project" value="UniProtKB-KW"/>
</dbReference>
<reference evidence="13 15" key="2">
    <citation type="submission" date="2019-03" db="EMBL/GenBank/DDBJ databases">
        <title>Genomic Encyclopedia of Archaeal and Bacterial Type Strains, Phase II (KMG-II): from individual species to whole genera.</title>
        <authorList>
            <person name="Goeker M."/>
        </authorList>
    </citation>
    <scope>NUCLEOTIDE SEQUENCE [LARGE SCALE GENOMIC DNA]</scope>
    <source>
        <strain evidence="13 15">DSM 15594</strain>
    </source>
</reference>
<keyword evidence="9 13" id="KW-0449">Lipoprotein</keyword>
<feature type="region of interest" description="Disordered" evidence="10">
    <location>
        <begin position="32"/>
        <end position="63"/>
    </location>
</feature>
<dbReference type="InterPro" id="IPR038765">
    <property type="entry name" value="Papain-like_cys_pep_sf"/>
</dbReference>
<evidence type="ECO:0000256" key="4">
    <source>
        <dbReference type="ARBA" id="ARBA00022729"/>
    </source>
</evidence>
<keyword evidence="6" id="KW-0788">Thiol protease</keyword>
<sequence>MLRPIVRLPLFTMLKHIIVIGSLLVISGCSTSPAPESGKRMTGKKPSSSLTYSISTSPMKPKRQPSMLADLQQVYQRWRGVPYQFGGESDQGIDCSAFTQTMYQEAFGMELPRSTYEQVLLGREIDRSELRPGDLVFFRTGRSTRHNGVYVGNGKFAHASSSVGVTISSLDNVYWRSRYWQARRVFDEM</sequence>
<dbReference type="OrthoDB" id="9807055at2"/>
<dbReference type="Proteomes" id="UP000295058">
    <property type="component" value="Unassembled WGS sequence"/>
</dbReference>
<dbReference type="PANTHER" id="PTHR47360">
    <property type="entry name" value="MUREIN DD-ENDOPEPTIDASE MEPS/MUREIN LD-CARBOXYPEPTIDASE"/>
    <property type="match status" value="1"/>
</dbReference>
<evidence type="ECO:0000259" key="11">
    <source>
        <dbReference type="PROSITE" id="PS51935"/>
    </source>
</evidence>
<evidence type="ECO:0000256" key="8">
    <source>
        <dbReference type="ARBA" id="ARBA00023139"/>
    </source>
</evidence>
<dbReference type="AlphaFoldDB" id="A0A235CPB2"/>
<keyword evidence="8" id="KW-0564">Palmitate</keyword>
<comment type="caution">
    <text evidence="12">The sequence shown here is derived from an EMBL/GenBank/DDBJ whole genome shotgun (WGS) entry which is preliminary data.</text>
</comment>
<keyword evidence="5" id="KW-0378">Hydrolase</keyword>
<organism evidence="12 14">
    <name type="scientific">Oceanimonas baumannii</name>
    <dbReference type="NCBI Taxonomy" id="129578"/>
    <lineage>
        <taxon>Bacteria</taxon>
        <taxon>Pseudomonadati</taxon>
        <taxon>Pseudomonadota</taxon>
        <taxon>Gammaproteobacteria</taxon>
        <taxon>Aeromonadales</taxon>
        <taxon>Aeromonadaceae</taxon>
        <taxon>Oceanimonas</taxon>
    </lineage>
</organism>
<dbReference type="GO" id="GO:0008234">
    <property type="term" value="F:cysteine-type peptidase activity"/>
    <property type="evidence" value="ECO:0007669"/>
    <property type="project" value="UniProtKB-KW"/>
</dbReference>
<feature type="compositionally biased region" description="Low complexity" evidence="10">
    <location>
        <begin position="47"/>
        <end position="57"/>
    </location>
</feature>
<protein>
    <submittedName>
        <fullName evidence="13">Lipoprotein Spr/probable lipoprotein NlpC</fullName>
    </submittedName>
    <submittedName>
        <fullName evidence="12">Peptidase P60</fullName>
    </submittedName>
</protein>
<dbReference type="PROSITE" id="PS51935">
    <property type="entry name" value="NLPC_P60"/>
    <property type="match status" value="1"/>
</dbReference>
<evidence type="ECO:0000313" key="14">
    <source>
        <dbReference type="Proteomes" id="UP000243640"/>
    </source>
</evidence>
<evidence type="ECO:0000256" key="6">
    <source>
        <dbReference type="ARBA" id="ARBA00022807"/>
    </source>
</evidence>
<keyword evidence="4" id="KW-0732">Signal</keyword>
<dbReference type="GO" id="GO:0016020">
    <property type="term" value="C:membrane"/>
    <property type="evidence" value="ECO:0007669"/>
    <property type="project" value="UniProtKB-SubCell"/>
</dbReference>
<dbReference type="PANTHER" id="PTHR47360:SF3">
    <property type="entry name" value="MUREIN DD-ENDOPEPTIDASE MEPS_MUREIN LD-CARBOXYPEPTIDASE"/>
    <property type="match status" value="1"/>
</dbReference>
<evidence type="ECO:0000256" key="2">
    <source>
        <dbReference type="ARBA" id="ARBA00007074"/>
    </source>
</evidence>
<reference evidence="12 14" key="1">
    <citation type="submission" date="2017-08" db="EMBL/GenBank/DDBJ databases">
        <title>Draft Genome Sequence of the Marine Bacterium Oceanimonas baumannii ATCC 700832.</title>
        <authorList>
            <person name="Mcclelland W.D."/>
            <person name="Brennan M.A."/>
            <person name="Trachtenberg A.M."/>
            <person name="Maclea K.S."/>
        </authorList>
    </citation>
    <scope>NUCLEOTIDE SEQUENCE [LARGE SCALE GENOMIC DNA]</scope>
    <source>
        <strain evidence="12 14">ATCC 700832</strain>
    </source>
</reference>
<evidence type="ECO:0000256" key="9">
    <source>
        <dbReference type="ARBA" id="ARBA00023288"/>
    </source>
</evidence>
<dbReference type="EMBL" id="NQJF01000001">
    <property type="protein sequence ID" value="OYD26269.1"/>
    <property type="molecule type" value="Genomic_DNA"/>
</dbReference>
<name>A0A235CPB2_9GAMM</name>
<evidence type="ECO:0000256" key="10">
    <source>
        <dbReference type="SAM" id="MobiDB-lite"/>
    </source>
</evidence>
<evidence type="ECO:0000256" key="7">
    <source>
        <dbReference type="ARBA" id="ARBA00023136"/>
    </source>
</evidence>
<dbReference type="Pfam" id="PF00877">
    <property type="entry name" value="NLPC_P60"/>
    <property type="match status" value="1"/>
</dbReference>